<accession>A0AAW2Z5H4</accession>
<dbReference type="EMBL" id="JAOPGA020001036">
    <property type="protein sequence ID" value="KAL0484351.1"/>
    <property type="molecule type" value="Genomic_DNA"/>
</dbReference>
<keyword evidence="2" id="KW-1185">Reference proteome</keyword>
<proteinExistence type="predicted"/>
<evidence type="ECO:0000313" key="1">
    <source>
        <dbReference type="EMBL" id="KAL0484351.1"/>
    </source>
</evidence>
<evidence type="ECO:0000313" key="2">
    <source>
        <dbReference type="Proteomes" id="UP001431209"/>
    </source>
</evidence>
<gene>
    <name evidence="1" type="ORF">AKO1_005003</name>
</gene>
<dbReference type="Proteomes" id="UP001431209">
    <property type="component" value="Unassembled WGS sequence"/>
</dbReference>
<comment type="caution">
    <text evidence="1">The sequence shown here is derived from an EMBL/GenBank/DDBJ whole genome shotgun (WGS) entry which is preliminary data.</text>
</comment>
<name>A0AAW2Z5H4_9EUKA</name>
<dbReference type="AlphaFoldDB" id="A0AAW2Z5H4"/>
<sequence>MNHSSLSLLMDVLKDFKEIEDSIDRFNRAIDIIEWITYNGEIRKHVPDRNLEYMKYQVMSSSPDYCDNLLFEIQENLLAIELSKRRENIQQTVLAK</sequence>
<protein>
    <submittedName>
        <fullName evidence="1">LutB</fullName>
    </submittedName>
</protein>
<reference evidence="1 2" key="1">
    <citation type="submission" date="2024-03" db="EMBL/GenBank/DDBJ databases">
        <title>The Acrasis kona genome and developmental transcriptomes reveal deep origins of eukaryotic multicellular pathways.</title>
        <authorList>
            <person name="Sheikh S."/>
            <person name="Fu C.-J."/>
            <person name="Brown M.W."/>
            <person name="Baldauf S.L."/>
        </authorList>
    </citation>
    <scope>NUCLEOTIDE SEQUENCE [LARGE SCALE GENOMIC DNA]</scope>
    <source>
        <strain evidence="1 2">ATCC MYA-3509</strain>
    </source>
</reference>
<organism evidence="1 2">
    <name type="scientific">Acrasis kona</name>
    <dbReference type="NCBI Taxonomy" id="1008807"/>
    <lineage>
        <taxon>Eukaryota</taxon>
        <taxon>Discoba</taxon>
        <taxon>Heterolobosea</taxon>
        <taxon>Tetramitia</taxon>
        <taxon>Eutetramitia</taxon>
        <taxon>Acrasidae</taxon>
        <taxon>Acrasis</taxon>
    </lineage>
</organism>